<dbReference type="Pfam" id="PF00361">
    <property type="entry name" value="Proton_antipo_M"/>
    <property type="match status" value="1"/>
</dbReference>
<dbReference type="AlphaFoldDB" id="A0A1I0M4F6"/>
<dbReference type="OrthoDB" id="9811718at2"/>
<comment type="catalytic activity">
    <reaction evidence="5">
        <text>a quinone + NADH + 5 H(+)(in) = a quinol + NAD(+) + 4 H(+)(out)</text>
        <dbReference type="Rhea" id="RHEA:57888"/>
        <dbReference type="ChEBI" id="CHEBI:15378"/>
        <dbReference type="ChEBI" id="CHEBI:24646"/>
        <dbReference type="ChEBI" id="CHEBI:57540"/>
        <dbReference type="ChEBI" id="CHEBI:57945"/>
        <dbReference type="ChEBI" id="CHEBI:132124"/>
    </reaction>
</comment>
<feature type="transmembrane region" description="Helical" evidence="5">
    <location>
        <begin position="25"/>
        <end position="45"/>
    </location>
</feature>
<feature type="transmembrane region" description="Helical" evidence="5">
    <location>
        <begin position="341"/>
        <end position="360"/>
    </location>
</feature>
<feature type="transmembrane region" description="Helical" evidence="5">
    <location>
        <begin position="426"/>
        <end position="447"/>
    </location>
</feature>
<feature type="transmembrane region" description="Helical" evidence="5">
    <location>
        <begin position="381"/>
        <end position="399"/>
    </location>
</feature>
<dbReference type="GO" id="GO:0008137">
    <property type="term" value="F:NADH dehydrogenase (ubiquinone) activity"/>
    <property type="evidence" value="ECO:0007669"/>
    <property type="project" value="InterPro"/>
</dbReference>
<dbReference type="Proteomes" id="UP000199437">
    <property type="component" value="Unassembled WGS sequence"/>
</dbReference>
<evidence type="ECO:0000256" key="5">
    <source>
        <dbReference type="HAMAP-Rule" id="MF_00445"/>
    </source>
</evidence>
<keyword evidence="4 5" id="KW-0472">Membrane</keyword>
<keyword evidence="5" id="KW-0874">Quinone</keyword>
<evidence type="ECO:0000256" key="2">
    <source>
        <dbReference type="ARBA" id="ARBA00022692"/>
    </source>
</evidence>
<dbReference type="GO" id="GO:0050136">
    <property type="term" value="F:NADH dehydrogenase (quinone) (non-electrogenic) activity"/>
    <property type="evidence" value="ECO:0007669"/>
    <property type="project" value="UniProtKB-UniRule"/>
</dbReference>
<keyword evidence="5" id="KW-0520">NAD</keyword>
<dbReference type="GO" id="GO:0012505">
    <property type="term" value="C:endomembrane system"/>
    <property type="evidence" value="ECO:0007669"/>
    <property type="project" value="UniProtKB-SubCell"/>
</dbReference>
<keyword evidence="2 5" id="KW-0812">Transmembrane</keyword>
<evidence type="ECO:0000313" key="8">
    <source>
        <dbReference type="EMBL" id="SEV83018.1"/>
    </source>
</evidence>
<organism evidence="8 9">
    <name type="scientific">Roseivirga pacifica</name>
    <dbReference type="NCBI Taxonomy" id="1267423"/>
    <lineage>
        <taxon>Bacteria</taxon>
        <taxon>Pseudomonadati</taxon>
        <taxon>Bacteroidota</taxon>
        <taxon>Cytophagia</taxon>
        <taxon>Cytophagales</taxon>
        <taxon>Roseivirgaceae</taxon>
        <taxon>Roseivirga</taxon>
    </lineage>
</organism>
<evidence type="ECO:0000256" key="4">
    <source>
        <dbReference type="ARBA" id="ARBA00023136"/>
    </source>
</evidence>
<comment type="function">
    <text evidence="5">NDH-1 shuttles electrons from NADH, via FMN and iron-sulfur (Fe-S) centers, to quinones in the respiratory chain. The immediate electron acceptor for the enzyme in this species is believed to be a menaquinone. Couples the redox reaction to proton translocation (for every two electrons transferred, four hydrogen ions are translocated across the cytoplasmic membrane), and thus conserves the redox energy in a proton gradient.</text>
</comment>
<keyword evidence="3 5" id="KW-1133">Transmembrane helix</keyword>
<feature type="transmembrane region" description="Helical" evidence="5">
    <location>
        <begin position="52"/>
        <end position="72"/>
    </location>
</feature>
<keyword evidence="5" id="KW-0813">Transport</keyword>
<evidence type="ECO:0000256" key="3">
    <source>
        <dbReference type="ARBA" id="ARBA00022989"/>
    </source>
</evidence>
<feature type="transmembrane region" description="Helical" evidence="5">
    <location>
        <begin position="287"/>
        <end position="308"/>
    </location>
</feature>
<dbReference type="HAMAP" id="MF_00445">
    <property type="entry name" value="NDH1_NuoN_1"/>
    <property type="match status" value="1"/>
</dbReference>
<gene>
    <name evidence="5" type="primary">nuoN</name>
    <name evidence="8" type="ORF">SAMN05216290_0038</name>
</gene>
<accession>A0A1I0M4F6</accession>
<evidence type="ECO:0000256" key="6">
    <source>
        <dbReference type="RuleBase" id="RU000320"/>
    </source>
</evidence>
<keyword evidence="9" id="KW-1185">Reference proteome</keyword>
<comment type="similarity">
    <text evidence="5">Belongs to the complex I subunit 2 family.</text>
</comment>
<proteinExistence type="inferred from homology"/>
<keyword evidence="5" id="KW-1003">Cell membrane</keyword>
<dbReference type="InterPro" id="IPR010096">
    <property type="entry name" value="NADH-Q_OxRdtase_suN/2"/>
</dbReference>
<feature type="transmembrane region" description="Helical" evidence="5">
    <location>
        <begin position="211"/>
        <end position="236"/>
    </location>
</feature>
<dbReference type="PANTHER" id="PTHR22773">
    <property type="entry name" value="NADH DEHYDROGENASE"/>
    <property type="match status" value="1"/>
</dbReference>
<dbReference type="GO" id="GO:0042773">
    <property type="term" value="P:ATP synthesis coupled electron transport"/>
    <property type="evidence" value="ECO:0007669"/>
    <property type="project" value="InterPro"/>
</dbReference>
<dbReference type="GO" id="GO:0048038">
    <property type="term" value="F:quinone binding"/>
    <property type="evidence" value="ECO:0007669"/>
    <property type="project" value="UniProtKB-KW"/>
</dbReference>
<reference evidence="9" key="1">
    <citation type="submission" date="2016-10" db="EMBL/GenBank/DDBJ databases">
        <authorList>
            <person name="Varghese N."/>
            <person name="Submissions S."/>
        </authorList>
    </citation>
    <scope>NUCLEOTIDE SEQUENCE [LARGE SCALE GENOMIC DNA]</scope>
    <source>
        <strain evidence="9">CGMCC 1.12402</strain>
    </source>
</reference>
<feature type="transmembrane region" description="Helical" evidence="5">
    <location>
        <begin position="257"/>
        <end position="275"/>
    </location>
</feature>
<feature type="domain" description="NADH:quinone oxidoreductase/Mrp antiporter transmembrane" evidence="7">
    <location>
        <begin position="144"/>
        <end position="418"/>
    </location>
</feature>
<dbReference type="EC" id="7.1.1.-" evidence="5"/>
<feature type="transmembrane region" description="Helical" evidence="5">
    <location>
        <begin position="147"/>
        <end position="167"/>
    </location>
</feature>
<dbReference type="InterPro" id="IPR001750">
    <property type="entry name" value="ND/Mrp_TM"/>
</dbReference>
<dbReference type="EMBL" id="FOIR01000001">
    <property type="protein sequence ID" value="SEV83018.1"/>
    <property type="molecule type" value="Genomic_DNA"/>
</dbReference>
<feature type="transmembrane region" description="Helical" evidence="5">
    <location>
        <begin position="315"/>
        <end position="335"/>
    </location>
</feature>
<keyword evidence="5" id="KW-1278">Translocase</keyword>
<dbReference type="GO" id="GO:0005886">
    <property type="term" value="C:plasma membrane"/>
    <property type="evidence" value="ECO:0007669"/>
    <property type="project" value="UniProtKB-SubCell"/>
</dbReference>
<name>A0A1I0M4F6_9BACT</name>
<feature type="transmembrane region" description="Helical" evidence="5">
    <location>
        <begin position="179"/>
        <end position="199"/>
    </location>
</feature>
<evidence type="ECO:0000313" key="9">
    <source>
        <dbReference type="Proteomes" id="UP000199437"/>
    </source>
</evidence>
<comment type="subunit">
    <text evidence="5">NDH-1 is composed of 14 different subunits. Subunits NuoA, H, J, K, L, M, N constitute the membrane sector of the complex.</text>
</comment>
<sequence>MRAVLAQQNISLTNFLNQVAEGLGYLQPEITLVATLILLLLFDLIFKKNKAFGFTAIASIGFALVGVLALLQWSSETVSLFGGMLSLTNFSLLLKVAFSFGGLVTLLIAWRGKDEIKAEFFKSGETLIMLAALLLGAFFMTMTMNLLLVYVSIELVSIASYILTGLTGDRKRSEAGIKYLIFGAASSAIMLYGMSWLYGFTGTLQLDSDSFYAGLTAVPMLPLIIAMVLTLAGFLFKLGAFPLHIWSPDVYEATPTPTVAMFSAIPKLAALTIVFRLVQLTPDTFDWVPILTIVAIASMTVGNFSALWQKDAKRMLAYSSIAHAGFLLVGIITHSETGNEAMLFYGLVYLIMNFAAFFLINQFESITGSTKIDSLKGLGRSMPFAGVLMVLVMVSLTGLPPTAGFNAKLYIFSALWEAFGQQENSWLLWLFIFGLFNTVVSLFYYLKIPYMLFFKELQPNGIQTKGRSADYIIGTLLVLPLLLLFFRSDWFVDLMNTINFVF</sequence>
<feature type="transmembrane region" description="Helical" evidence="5">
    <location>
        <begin position="92"/>
        <end position="112"/>
    </location>
</feature>
<evidence type="ECO:0000259" key="7">
    <source>
        <dbReference type="Pfam" id="PF00361"/>
    </source>
</evidence>
<dbReference type="RefSeq" id="WP_090256352.1">
    <property type="nucleotide sequence ID" value="NZ_FOIR01000001.1"/>
</dbReference>
<dbReference type="GeneID" id="99984803"/>
<feature type="transmembrane region" description="Helical" evidence="5">
    <location>
        <begin position="124"/>
        <end position="141"/>
    </location>
</feature>
<comment type="subcellular location">
    <subcellularLocation>
        <location evidence="5">Cell membrane</location>
        <topology evidence="5">Multi-pass membrane protein</topology>
    </subcellularLocation>
    <subcellularLocation>
        <location evidence="1">Endomembrane system</location>
        <topology evidence="1">Multi-pass membrane protein</topology>
    </subcellularLocation>
    <subcellularLocation>
        <location evidence="6">Membrane</location>
        <topology evidence="6">Multi-pass membrane protein</topology>
    </subcellularLocation>
</comment>
<feature type="transmembrane region" description="Helical" evidence="5">
    <location>
        <begin position="468"/>
        <end position="486"/>
    </location>
</feature>
<dbReference type="STRING" id="1267423.SAMN05216290_0038"/>
<evidence type="ECO:0000256" key="1">
    <source>
        <dbReference type="ARBA" id="ARBA00004127"/>
    </source>
</evidence>
<protein>
    <recommendedName>
        <fullName evidence="5">NADH-quinone oxidoreductase subunit N</fullName>
        <ecNumber evidence="5">7.1.1.-</ecNumber>
    </recommendedName>
    <alternativeName>
        <fullName evidence="5">NADH dehydrogenase I subunit N</fullName>
    </alternativeName>
    <alternativeName>
        <fullName evidence="5">NDH-1 subunit N</fullName>
    </alternativeName>
</protein>
<dbReference type="NCBIfam" id="TIGR01770">
    <property type="entry name" value="NDH_I_N"/>
    <property type="match status" value="1"/>
</dbReference>